<dbReference type="InterPro" id="IPR011032">
    <property type="entry name" value="GroES-like_sf"/>
</dbReference>
<sequence length="326" mass="35562">MSEMPAAISTGLREWRCDAIDIPKIEPGKVLVKTNLASICGSDLHITYMGWNAHEFPLPHGYPGHEGIGQVVDPGDTDFTEGELVLTVPNIWQSRCFAGYQLIDPNFLLRVPTGVPEAHLLMAQQLGTVVFGTRKLPTLIGKTVAILGQGSVGLFHDFMLRKLGAHKIIGIEPVAERLQAGRNMGIDEAIDVTGDKATEAVMDLTSGEGADLVIEAVGSVDTLNQSLKLVKPFGKLAVFGLPPTMEKIPFDWDTFFRKCIDMHSVFGAQDEPGLPAFRLAVDYIENEEIDMAPFVTHQFSISEVQNAFNLADSREDGALKVSLTFE</sequence>
<evidence type="ECO:0000313" key="4">
    <source>
        <dbReference type="EMBL" id="SVA13172.1"/>
    </source>
</evidence>
<evidence type="ECO:0008006" key="5">
    <source>
        <dbReference type="Google" id="ProtNLM"/>
    </source>
</evidence>
<reference evidence="4" key="1">
    <citation type="submission" date="2018-05" db="EMBL/GenBank/DDBJ databases">
        <authorList>
            <person name="Lanie J.A."/>
            <person name="Ng W.-L."/>
            <person name="Kazmierczak K.M."/>
            <person name="Andrzejewski T.M."/>
            <person name="Davidsen T.M."/>
            <person name="Wayne K.J."/>
            <person name="Tettelin H."/>
            <person name="Glass J.I."/>
            <person name="Rusch D."/>
            <person name="Podicherti R."/>
            <person name="Tsui H.-C.T."/>
            <person name="Winkler M.E."/>
        </authorList>
    </citation>
    <scope>NUCLEOTIDE SEQUENCE</scope>
</reference>
<protein>
    <recommendedName>
        <fullName evidence="5">Enoyl reductase (ER) domain-containing protein</fullName>
    </recommendedName>
</protein>
<feature type="domain" description="Alcohol dehydrogenase-like N-terminal" evidence="3">
    <location>
        <begin position="27"/>
        <end position="96"/>
    </location>
</feature>
<dbReference type="EMBL" id="UINC01004282">
    <property type="protein sequence ID" value="SVA13172.1"/>
    <property type="molecule type" value="Genomic_DNA"/>
</dbReference>
<dbReference type="Gene3D" id="3.40.50.720">
    <property type="entry name" value="NAD(P)-binding Rossmann-like Domain"/>
    <property type="match status" value="1"/>
</dbReference>
<dbReference type="AlphaFoldDB" id="A0A381TAG0"/>
<dbReference type="GO" id="GO:0016491">
    <property type="term" value="F:oxidoreductase activity"/>
    <property type="evidence" value="ECO:0007669"/>
    <property type="project" value="UniProtKB-KW"/>
</dbReference>
<dbReference type="PANTHER" id="PTHR43401">
    <property type="entry name" value="L-THREONINE 3-DEHYDROGENASE"/>
    <property type="match status" value="1"/>
</dbReference>
<feature type="domain" description="Alcohol dehydrogenase-like C-terminal" evidence="2">
    <location>
        <begin position="152"/>
        <end position="269"/>
    </location>
</feature>
<evidence type="ECO:0000259" key="2">
    <source>
        <dbReference type="Pfam" id="PF00107"/>
    </source>
</evidence>
<organism evidence="4">
    <name type="scientific">marine metagenome</name>
    <dbReference type="NCBI Taxonomy" id="408172"/>
    <lineage>
        <taxon>unclassified sequences</taxon>
        <taxon>metagenomes</taxon>
        <taxon>ecological metagenomes</taxon>
    </lineage>
</organism>
<dbReference type="SUPFAM" id="SSF50129">
    <property type="entry name" value="GroES-like"/>
    <property type="match status" value="1"/>
</dbReference>
<dbReference type="Pfam" id="PF00107">
    <property type="entry name" value="ADH_zinc_N"/>
    <property type="match status" value="1"/>
</dbReference>
<dbReference type="Pfam" id="PF08240">
    <property type="entry name" value="ADH_N"/>
    <property type="match status" value="1"/>
</dbReference>
<keyword evidence="1" id="KW-0560">Oxidoreductase</keyword>
<evidence type="ECO:0000259" key="3">
    <source>
        <dbReference type="Pfam" id="PF08240"/>
    </source>
</evidence>
<dbReference type="SUPFAM" id="SSF51735">
    <property type="entry name" value="NAD(P)-binding Rossmann-fold domains"/>
    <property type="match status" value="1"/>
</dbReference>
<name>A0A381TAG0_9ZZZZ</name>
<dbReference type="PANTHER" id="PTHR43401:SF2">
    <property type="entry name" value="L-THREONINE 3-DEHYDROGENASE"/>
    <property type="match status" value="1"/>
</dbReference>
<accession>A0A381TAG0</accession>
<gene>
    <name evidence="4" type="ORF">METZ01_LOCUS66026</name>
</gene>
<dbReference type="InterPro" id="IPR013154">
    <property type="entry name" value="ADH-like_N"/>
</dbReference>
<evidence type="ECO:0000256" key="1">
    <source>
        <dbReference type="ARBA" id="ARBA00023002"/>
    </source>
</evidence>
<dbReference type="Gene3D" id="3.90.180.10">
    <property type="entry name" value="Medium-chain alcohol dehydrogenases, catalytic domain"/>
    <property type="match status" value="2"/>
</dbReference>
<proteinExistence type="predicted"/>
<dbReference type="InterPro" id="IPR013149">
    <property type="entry name" value="ADH-like_C"/>
</dbReference>
<dbReference type="InterPro" id="IPR036291">
    <property type="entry name" value="NAD(P)-bd_dom_sf"/>
</dbReference>
<dbReference type="InterPro" id="IPR050129">
    <property type="entry name" value="Zn_alcohol_dh"/>
</dbReference>